<evidence type="ECO:0000313" key="1">
    <source>
        <dbReference type="EMBL" id="KAJ9069911.1"/>
    </source>
</evidence>
<sequence length="158" mass="17526">MVDTMVPNSGPWSLLGQSVSYIIKLALILRWALPSGPAVLCPKSTNASTYDWLPHILSFVGALPLIYYQFRYHPLVVFAHQASGPAQGCNCYPYHEQLLTEGSIDIGVCVKSLLPLALDRTIFLRRTKKSGQKLAKPLNSLEDLAHTIDERFVLAYPS</sequence>
<evidence type="ECO:0000313" key="2">
    <source>
        <dbReference type="Proteomes" id="UP001165960"/>
    </source>
</evidence>
<reference evidence="1" key="1">
    <citation type="submission" date="2022-04" db="EMBL/GenBank/DDBJ databases">
        <title>Genome of the entomopathogenic fungus Entomophthora muscae.</title>
        <authorList>
            <person name="Elya C."/>
            <person name="Lovett B.R."/>
            <person name="Lee E."/>
            <person name="Macias A.M."/>
            <person name="Hajek A.E."/>
            <person name="De Bivort B.L."/>
            <person name="Kasson M.T."/>
            <person name="De Fine Licht H.H."/>
            <person name="Stajich J.E."/>
        </authorList>
    </citation>
    <scope>NUCLEOTIDE SEQUENCE</scope>
    <source>
        <strain evidence="1">Berkeley</strain>
    </source>
</reference>
<protein>
    <submittedName>
        <fullName evidence="1">Uncharacterized protein</fullName>
    </submittedName>
</protein>
<gene>
    <name evidence="1" type="ORF">DSO57_1013849</name>
</gene>
<proteinExistence type="predicted"/>
<comment type="caution">
    <text evidence="1">The sequence shown here is derived from an EMBL/GenBank/DDBJ whole genome shotgun (WGS) entry which is preliminary data.</text>
</comment>
<keyword evidence="2" id="KW-1185">Reference proteome</keyword>
<dbReference type="Proteomes" id="UP001165960">
    <property type="component" value="Unassembled WGS sequence"/>
</dbReference>
<name>A0ACC2T5Z7_9FUNG</name>
<dbReference type="EMBL" id="QTSX02003602">
    <property type="protein sequence ID" value="KAJ9069911.1"/>
    <property type="molecule type" value="Genomic_DNA"/>
</dbReference>
<accession>A0ACC2T5Z7</accession>
<organism evidence="1 2">
    <name type="scientific">Entomophthora muscae</name>
    <dbReference type="NCBI Taxonomy" id="34485"/>
    <lineage>
        <taxon>Eukaryota</taxon>
        <taxon>Fungi</taxon>
        <taxon>Fungi incertae sedis</taxon>
        <taxon>Zoopagomycota</taxon>
        <taxon>Entomophthoromycotina</taxon>
        <taxon>Entomophthoromycetes</taxon>
        <taxon>Entomophthorales</taxon>
        <taxon>Entomophthoraceae</taxon>
        <taxon>Entomophthora</taxon>
    </lineage>
</organism>